<dbReference type="GO" id="GO:0032993">
    <property type="term" value="C:protein-DNA complex"/>
    <property type="evidence" value="ECO:0007669"/>
    <property type="project" value="TreeGrafter"/>
</dbReference>
<dbReference type="Gene3D" id="3.40.50.2300">
    <property type="match status" value="1"/>
</dbReference>
<dbReference type="SUPFAM" id="SSF52172">
    <property type="entry name" value="CheY-like"/>
    <property type="match status" value="1"/>
</dbReference>
<evidence type="ECO:0000313" key="11">
    <source>
        <dbReference type="Proteomes" id="UP001409585"/>
    </source>
</evidence>
<comment type="caution">
    <text evidence="10">The sequence shown here is derived from an EMBL/GenBank/DDBJ whole genome shotgun (WGS) entry which is preliminary data.</text>
</comment>
<keyword evidence="5" id="KW-0804">Transcription</keyword>
<dbReference type="GO" id="GO:0006355">
    <property type="term" value="P:regulation of DNA-templated transcription"/>
    <property type="evidence" value="ECO:0007669"/>
    <property type="project" value="InterPro"/>
</dbReference>
<dbReference type="Gene3D" id="6.10.250.690">
    <property type="match status" value="1"/>
</dbReference>
<dbReference type="CDD" id="cd00383">
    <property type="entry name" value="trans_reg_C"/>
    <property type="match status" value="1"/>
</dbReference>
<evidence type="ECO:0000313" key="10">
    <source>
        <dbReference type="EMBL" id="GAA4939012.1"/>
    </source>
</evidence>
<dbReference type="Proteomes" id="UP001409585">
    <property type="component" value="Unassembled WGS sequence"/>
</dbReference>
<dbReference type="SMART" id="SM00448">
    <property type="entry name" value="REC"/>
    <property type="match status" value="1"/>
</dbReference>
<dbReference type="EMBL" id="BAABLX010000009">
    <property type="protein sequence ID" value="GAA4939012.1"/>
    <property type="molecule type" value="Genomic_DNA"/>
</dbReference>
<keyword evidence="4 7" id="KW-0238">DNA-binding</keyword>
<dbReference type="InterPro" id="IPR001867">
    <property type="entry name" value="OmpR/PhoB-type_DNA-bd"/>
</dbReference>
<name>A0AAV3U255_9ALTE</name>
<dbReference type="Pfam" id="PF00072">
    <property type="entry name" value="Response_reg"/>
    <property type="match status" value="1"/>
</dbReference>
<sequence length="225" mass="25394">MRLLVIEDEPQLNESLCLFLQQQGYVVDSAADGKEGLYLAEEHPYDLAIVDLGLPEIDGIELIKQVRQKQKSYPILILTARGNWQDKVSGLEAGADDYLVKPFHNEELRARVNALIRRSTGHASPVLEFGPIALDTAAKTVSVNGQVLELTSFEYNTLEYLVHHAGKVISKIELTEHLYDQDFDRDSNTIEVFIGRLRKKLDPDGELKPIATMRGQGYRFTLERT</sequence>
<dbReference type="RefSeq" id="WP_345419927.1">
    <property type="nucleotide sequence ID" value="NZ_AP031496.1"/>
</dbReference>
<dbReference type="PROSITE" id="PS51755">
    <property type="entry name" value="OMPR_PHOB"/>
    <property type="match status" value="1"/>
</dbReference>
<dbReference type="PANTHER" id="PTHR48111:SF71">
    <property type="entry name" value="TRANSCRIPTIONAL REGULATORY PROTEIN PHOP"/>
    <property type="match status" value="1"/>
</dbReference>
<evidence type="ECO:0000256" key="6">
    <source>
        <dbReference type="PROSITE-ProRule" id="PRU00169"/>
    </source>
</evidence>
<dbReference type="PROSITE" id="PS50110">
    <property type="entry name" value="RESPONSE_REGULATORY"/>
    <property type="match status" value="1"/>
</dbReference>
<dbReference type="PANTHER" id="PTHR48111">
    <property type="entry name" value="REGULATOR OF RPOS"/>
    <property type="match status" value="1"/>
</dbReference>
<dbReference type="InterPro" id="IPR039420">
    <property type="entry name" value="WalR-like"/>
</dbReference>
<dbReference type="AlphaFoldDB" id="A0AAV3U255"/>
<keyword evidence="1 6" id="KW-0597">Phosphoprotein</keyword>
<dbReference type="Gene3D" id="1.10.10.10">
    <property type="entry name" value="Winged helix-like DNA-binding domain superfamily/Winged helix DNA-binding domain"/>
    <property type="match status" value="1"/>
</dbReference>
<reference evidence="11" key="1">
    <citation type="journal article" date="2019" name="Int. J. Syst. Evol. Microbiol.">
        <title>The Global Catalogue of Microorganisms (GCM) 10K type strain sequencing project: providing services to taxonomists for standard genome sequencing and annotation.</title>
        <authorList>
            <consortium name="The Broad Institute Genomics Platform"/>
            <consortium name="The Broad Institute Genome Sequencing Center for Infectious Disease"/>
            <person name="Wu L."/>
            <person name="Ma J."/>
        </authorList>
    </citation>
    <scope>NUCLEOTIDE SEQUENCE [LARGE SCALE GENOMIC DNA]</scope>
    <source>
        <strain evidence="11">JCM 19134</strain>
    </source>
</reference>
<organism evidence="10 11">
    <name type="scientific">Halioxenophilus aromaticivorans</name>
    <dbReference type="NCBI Taxonomy" id="1306992"/>
    <lineage>
        <taxon>Bacteria</taxon>
        <taxon>Pseudomonadati</taxon>
        <taxon>Pseudomonadota</taxon>
        <taxon>Gammaproteobacteria</taxon>
        <taxon>Alteromonadales</taxon>
        <taxon>Alteromonadaceae</taxon>
        <taxon>Halioxenophilus</taxon>
    </lineage>
</organism>
<proteinExistence type="predicted"/>
<protein>
    <submittedName>
        <fullName evidence="10">Response regulator transcription factor</fullName>
    </submittedName>
</protein>
<dbReference type="InterPro" id="IPR011006">
    <property type="entry name" value="CheY-like_superfamily"/>
</dbReference>
<dbReference type="Pfam" id="PF00486">
    <property type="entry name" value="Trans_reg_C"/>
    <property type="match status" value="1"/>
</dbReference>
<evidence type="ECO:0000256" key="1">
    <source>
        <dbReference type="ARBA" id="ARBA00022553"/>
    </source>
</evidence>
<dbReference type="InterPro" id="IPR016032">
    <property type="entry name" value="Sig_transdc_resp-reg_C-effctor"/>
</dbReference>
<dbReference type="SUPFAM" id="SSF46894">
    <property type="entry name" value="C-terminal effector domain of the bipartite response regulators"/>
    <property type="match status" value="1"/>
</dbReference>
<evidence type="ECO:0000256" key="7">
    <source>
        <dbReference type="PROSITE-ProRule" id="PRU01091"/>
    </source>
</evidence>
<evidence type="ECO:0000259" key="8">
    <source>
        <dbReference type="PROSITE" id="PS50110"/>
    </source>
</evidence>
<dbReference type="SMART" id="SM00862">
    <property type="entry name" value="Trans_reg_C"/>
    <property type="match status" value="1"/>
</dbReference>
<dbReference type="GO" id="GO:0000976">
    <property type="term" value="F:transcription cis-regulatory region binding"/>
    <property type="evidence" value="ECO:0007669"/>
    <property type="project" value="TreeGrafter"/>
</dbReference>
<keyword evidence="2" id="KW-0902">Two-component regulatory system</keyword>
<evidence type="ECO:0000256" key="5">
    <source>
        <dbReference type="ARBA" id="ARBA00023163"/>
    </source>
</evidence>
<dbReference type="GO" id="GO:0005829">
    <property type="term" value="C:cytosol"/>
    <property type="evidence" value="ECO:0007669"/>
    <property type="project" value="TreeGrafter"/>
</dbReference>
<evidence type="ECO:0000256" key="4">
    <source>
        <dbReference type="ARBA" id="ARBA00023125"/>
    </source>
</evidence>
<dbReference type="InterPro" id="IPR036388">
    <property type="entry name" value="WH-like_DNA-bd_sf"/>
</dbReference>
<dbReference type="FunFam" id="3.40.50.2300:FF:000002">
    <property type="entry name" value="DNA-binding response regulator PhoP"/>
    <property type="match status" value="1"/>
</dbReference>
<gene>
    <name evidence="10" type="ORF">GCM10025791_16450</name>
</gene>
<feature type="modified residue" description="4-aspartylphosphate" evidence="6">
    <location>
        <position position="51"/>
    </location>
</feature>
<dbReference type="GO" id="GO:0000156">
    <property type="term" value="F:phosphorelay response regulator activity"/>
    <property type="evidence" value="ECO:0007669"/>
    <property type="project" value="TreeGrafter"/>
</dbReference>
<dbReference type="CDD" id="cd19934">
    <property type="entry name" value="REC_OmpR_EcPhoP-like"/>
    <property type="match status" value="1"/>
</dbReference>
<keyword evidence="3" id="KW-0805">Transcription regulation</keyword>
<evidence type="ECO:0000256" key="3">
    <source>
        <dbReference type="ARBA" id="ARBA00023015"/>
    </source>
</evidence>
<keyword evidence="11" id="KW-1185">Reference proteome</keyword>
<dbReference type="FunFam" id="1.10.10.10:FF:000005">
    <property type="entry name" value="Two-component system response regulator"/>
    <property type="match status" value="1"/>
</dbReference>
<evidence type="ECO:0000259" key="9">
    <source>
        <dbReference type="PROSITE" id="PS51755"/>
    </source>
</evidence>
<feature type="domain" description="OmpR/PhoB-type" evidence="9">
    <location>
        <begin position="124"/>
        <end position="222"/>
    </location>
</feature>
<feature type="domain" description="Response regulatory" evidence="8">
    <location>
        <begin position="2"/>
        <end position="116"/>
    </location>
</feature>
<feature type="DNA-binding region" description="OmpR/PhoB-type" evidence="7">
    <location>
        <begin position="124"/>
        <end position="222"/>
    </location>
</feature>
<accession>A0AAV3U255</accession>
<evidence type="ECO:0000256" key="2">
    <source>
        <dbReference type="ARBA" id="ARBA00023012"/>
    </source>
</evidence>
<dbReference type="InterPro" id="IPR001789">
    <property type="entry name" value="Sig_transdc_resp-reg_receiver"/>
</dbReference>